<dbReference type="EMBL" id="CP040058">
    <property type="protein sequence ID" value="QCP36369.1"/>
    <property type="molecule type" value="Genomic_DNA"/>
</dbReference>
<dbReference type="Proteomes" id="UP000298653">
    <property type="component" value="Chromosome"/>
</dbReference>
<evidence type="ECO:0000313" key="2">
    <source>
        <dbReference type="Proteomes" id="UP000298653"/>
    </source>
</evidence>
<name>A0A4P8IMG5_9FIRM</name>
<dbReference type="AlphaFoldDB" id="A0A4P8IMG5"/>
<organism evidence="1 2">
    <name type="scientific">Anaerostipes rhamnosivorans</name>
    <dbReference type="NCBI Taxonomy" id="1229621"/>
    <lineage>
        <taxon>Bacteria</taxon>
        <taxon>Bacillati</taxon>
        <taxon>Bacillota</taxon>
        <taxon>Clostridia</taxon>
        <taxon>Lachnospirales</taxon>
        <taxon>Lachnospiraceae</taxon>
        <taxon>Anaerostipes</taxon>
    </lineage>
</organism>
<protein>
    <submittedName>
        <fullName evidence="1">Uncharacterized protein</fullName>
    </submittedName>
</protein>
<dbReference type="KEGG" id="arf:AR1Y2_2915"/>
<accession>A0A4P8IMG5</accession>
<reference evidence="1 2" key="1">
    <citation type="submission" date="2019-05" db="EMBL/GenBank/DDBJ databases">
        <title>Complete genome sequencing of Anaerostipes rhamnosivorans.</title>
        <authorList>
            <person name="Bui T.P.N."/>
            <person name="de Vos W.M."/>
        </authorList>
    </citation>
    <scope>NUCLEOTIDE SEQUENCE [LARGE SCALE GENOMIC DNA]</scope>
    <source>
        <strain evidence="1 2">1y2</strain>
    </source>
</reference>
<gene>
    <name evidence="1" type="ORF">AR1Y2_2915</name>
</gene>
<dbReference type="Pfam" id="PF19642">
    <property type="entry name" value="DUF6145"/>
    <property type="match status" value="1"/>
</dbReference>
<keyword evidence="2" id="KW-1185">Reference proteome</keyword>
<dbReference type="RefSeq" id="WP_137329614.1">
    <property type="nucleotide sequence ID" value="NZ_CP040058.1"/>
</dbReference>
<evidence type="ECO:0000313" key="1">
    <source>
        <dbReference type="EMBL" id="QCP36369.1"/>
    </source>
</evidence>
<sequence>MYQETITLCGSNGYEKKYYLNEDFESVPQQIKDELKIACVLYTEEIGGILTLEFDENGKLLFKTTAADNDFFYDEIGSALKIKEMQRDRADLWESLELFFRVFFLGEEV</sequence>
<proteinExistence type="predicted"/>
<dbReference type="OrthoDB" id="9794005at2"/>
<dbReference type="InterPro" id="IPR046143">
    <property type="entry name" value="DUF6145"/>
</dbReference>